<proteinExistence type="predicted"/>
<dbReference type="HOGENOM" id="CLU_1523385_0_0_5"/>
<gene>
    <name evidence="1" type="ordered locus">MGMSRv2__3045</name>
</gene>
<reference evidence="1 2" key="1">
    <citation type="journal article" date="2014" name="Genome Announc.">
        <title>Complete genome sequence of Magnetospirillum gryphiswaldense MSR-1.</title>
        <authorList>
            <person name="Wang X."/>
            <person name="Wang Q."/>
            <person name="Zhang W."/>
            <person name="Wang Y."/>
            <person name="Li L."/>
            <person name="Wen T."/>
            <person name="Zhang T."/>
            <person name="Zhang Y."/>
            <person name="Xu J."/>
            <person name="Hu J."/>
            <person name="Li S."/>
            <person name="Liu L."/>
            <person name="Liu J."/>
            <person name="Jiang W."/>
            <person name="Tian J."/>
            <person name="Li Y."/>
            <person name="Schuler D."/>
            <person name="Wang L."/>
            <person name="Li J."/>
        </authorList>
    </citation>
    <scope>NUCLEOTIDE SEQUENCE [LARGE SCALE GENOMIC DNA]</scope>
    <source>
        <strain evidence="2">DSM 6361 / JCM 21280 / NBRC 15271 / MSR-1</strain>
    </source>
</reference>
<dbReference type="AlphaFoldDB" id="V6F425"/>
<evidence type="ECO:0000313" key="1">
    <source>
        <dbReference type="EMBL" id="CDL00260.1"/>
    </source>
</evidence>
<evidence type="ECO:0000313" key="2">
    <source>
        <dbReference type="Proteomes" id="UP000018922"/>
    </source>
</evidence>
<protein>
    <submittedName>
        <fullName evidence="1">Uncharacterized protein</fullName>
    </submittedName>
</protein>
<accession>V6F425</accession>
<sequence>MGRKIIIVKSNAKWEVSKKIIECLNDNNCNISKLESYKRDSNISKAISKAIKEKLGKGYSGLHCYIIEDKIATLVRLASDIKVVGCLDENAIVKILEGTANQDVAEARKALDMHNHYWGVTDEIESFLRNRLGPNYNLMKSTLNSISNIRSVLFSSYNDAKLLYIDALARAISPLV</sequence>
<dbReference type="KEGG" id="mgy:MGMSRv2__3045"/>
<organism evidence="1 2">
    <name type="scientific">Magnetospirillum gryphiswaldense (strain DSM 6361 / JCM 21280 / NBRC 15271 / MSR-1)</name>
    <dbReference type="NCBI Taxonomy" id="431944"/>
    <lineage>
        <taxon>Bacteria</taxon>
        <taxon>Pseudomonadati</taxon>
        <taxon>Pseudomonadota</taxon>
        <taxon>Alphaproteobacteria</taxon>
        <taxon>Rhodospirillales</taxon>
        <taxon>Rhodospirillaceae</taxon>
        <taxon>Magnetospirillum</taxon>
    </lineage>
</organism>
<dbReference type="EMBL" id="HG794546">
    <property type="protein sequence ID" value="CDL00260.1"/>
    <property type="molecule type" value="Genomic_DNA"/>
</dbReference>
<dbReference type="STRING" id="1430440.MGMSRv2__3045"/>
<name>V6F425_MAGGM</name>
<keyword evidence="2" id="KW-1185">Reference proteome</keyword>
<dbReference type="Proteomes" id="UP000018922">
    <property type="component" value="Chromosome I"/>
</dbReference>